<dbReference type="RefSeq" id="WP_268924092.1">
    <property type="nucleotide sequence ID" value="NZ_JAPTGB010000002.1"/>
</dbReference>
<proteinExistence type="predicted"/>
<keyword evidence="2" id="KW-1185">Reference proteome</keyword>
<accession>A0ABT4IDQ3</accession>
<evidence type="ECO:0000313" key="1">
    <source>
        <dbReference type="EMBL" id="MCZ0859874.1"/>
    </source>
</evidence>
<evidence type="ECO:0000313" key="2">
    <source>
        <dbReference type="Proteomes" id="UP001141422"/>
    </source>
</evidence>
<protein>
    <submittedName>
        <fullName evidence="1">Uncharacterized protein</fullName>
    </submittedName>
</protein>
<organism evidence="1 2">
    <name type="scientific">Methanocorpusculum petauri</name>
    <dbReference type="NCBI Taxonomy" id="3002863"/>
    <lineage>
        <taxon>Archaea</taxon>
        <taxon>Methanobacteriati</taxon>
        <taxon>Methanobacteriota</taxon>
        <taxon>Stenosarchaea group</taxon>
        <taxon>Methanomicrobia</taxon>
        <taxon>Methanomicrobiales</taxon>
        <taxon>Methanocorpusculaceae</taxon>
        <taxon>Methanocorpusculum</taxon>
    </lineage>
</organism>
<sequence>MRVATEHEKGDLLLVPDVLFHSTGDTRPPDITIYNLDNGTNKSLEHKLGFAHESVLHNKVSKGNGVWI</sequence>
<dbReference type="EMBL" id="JAPTGB010000002">
    <property type="protein sequence ID" value="MCZ0859874.1"/>
    <property type="molecule type" value="Genomic_DNA"/>
</dbReference>
<name>A0ABT4IDQ3_9EURY</name>
<comment type="caution">
    <text evidence="1">The sequence shown here is derived from an EMBL/GenBank/DDBJ whole genome shotgun (WGS) entry which is preliminary data.</text>
</comment>
<dbReference type="Proteomes" id="UP001141422">
    <property type="component" value="Unassembled WGS sequence"/>
</dbReference>
<reference evidence="1" key="1">
    <citation type="submission" date="2022-12" db="EMBL/GenBank/DDBJ databases">
        <title>Isolation and characterisation of novel Methanocorpusculum spp. from native Australian herbivores indicates the genus is ancestrally host-associated.</title>
        <authorList>
            <person name="Volmer J.G."/>
            <person name="Soo R.M."/>
            <person name="Evans P.N."/>
            <person name="Hoedt E.C."/>
            <person name="Astorga Alsina A.L."/>
            <person name="Woodcroft B.J."/>
            <person name="Tyson G.W."/>
            <person name="Hugenholtz P."/>
            <person name="Morrison M."/>
        </authorList>
    </citation>
    <scope>NUCLEOTIDE SEQUENCE</scope>
    <source>
        <strain evidence="1">MG</strain>
    </source>
</reference>
<gene>
    <name evidence="1" type="ORF">O0S10_01365</name>
</gene>